<evidence type="ECO:0000313" key="2">
    <source>
        <dbReference type="Proteomes" id="UP001228113"/>
    </source>
</evidence>
<dbReference type="KEGG" id="msea:METESE_29540"/>
<dbReference type="EMBL" id="AP027081">
    <property type="protein sequence ID" value="BDU77996.1"/>
    <property type="molecule type" value="Genomic_DNA"/>
</dbReference>
<keyword evidence="2" id="KW-1185">Reference proteome</keyword>
<organism evidence="1 2">
    <name type="scientific">Mesoterricola sediminis</name>
    <dbReference type="NCBI Taxonomy" id="2927980"/>
    <lineage>
        <taxon>Bacteria</taxon>
        <taxon>Pseudomonadati</taxon>
        <taxon>Acidobacteriota</taxon>
        <taxon>Holophagae</taxon>
        <taxon>Holophagales</taxon>
        <taxon>Holophagaceae</taxon>
        <taxon>Mesoterricola</taxon>
    </lineage>
</organism>
<dbReference type="AlphaFoldDB" id="A0AA48GRM7"/>
<dbReference type="Proteomes" id="UP001228113">
    <property type="component" value="Chromosome"/>
</dbReference>
<protein>
    <recommendedName>
        <fullName evidence="3">Cellobiose phosphorylase</fullName>
    </recommendedName>
</protein>
<gene>
    <name evidence="1" type="ORF">METESE_29540</name>
</gene>
<sequence>MTSIHVSDLPLSTPGLEVDGGFTDLDGARYFRVSNLDGMPPFFMSVVSDSDHWLFLSSNGALTAGRRDPDHALFPYHSDDRIHDSVEHTGSRTLLRVARDGRTCLWEPFSDRWQGAYRTARDLYKHVRGDRVVFEERNEDLGLAFRVAWSTSHRFGFVRRCTLVNTGSGPVTVDLLDGIQNVLPADIGWRFQLEFSTLVDGYKRTELLPATGLALFRLSSVPADRPEPSEALRANVAWSLGLDAPVHLLSSTQLPAFRRGAALVEETDIRGRRGAYLAGSTLTLEPGASRSWYLVADLGLDACAVAALEARLADGRDLEAELLADIARGAEGLQRRVAAADGLQATADERSVARHFSNTLFNIMRGGIPGLGTRVPADDFRRYVEASSRATAARAQAFLDSLPAELERPDLVGRAAATGDPDLERLAREYLPLTFSRRHGDPSRPWNIFSIQVQAEDGSRAYAYQGNWRDIFQNWEALGHSYPVFLEAMIAKFADCSTADGHNPYRVLREGFDWETVDPHDPWSFIGYWGDHQIVYLLRLLEASERAHPGALAGLLDRRIFAFADVPYRIKPYADLLADPHRTIDFDERAHRAVLARAAAQGADGKLLQGPGGPVRAGLGEKLLIAALAKLSNLVPGAGIWMNTQRPEWNDANNALVGYGLSVVTLCHLRRYLAFCRGLLAGGVTVSAEVAAWLQAVHAALQGATPEAADTPQGRRSLLDALGLAASRYREGLYREGFSGRLAPLAPGLVQGLLDAALGHLDHAVRANRRDDGLYHAYNLMEAGPDGIHIRRLQPMLEGQVAALSAGTLRPAEAADLLDALRRSPLRRQDLDSYLLYPDRALPRFQDKNNVPAEAAAAIPLLARLLETGDTSLVARDVAGRVHFNAAFRNRRGLEAALDALAGGPHAEAAHRDRQAVLDLHEQVFDHRAFTGRSGTFYKYEGLGCIYWHMVSKLLLAADEARRATDPSDPAFPRLQAHCGLIREGLGIHRGPAQVGAIPTDPYSHTPSFAGAQQPGMTGQVKEDFLSRFGDLGVQVENGRITFHPAWMPQDEFLTRPVPFPHYDVHGTPATLTVPAGALAYTLCQVPVLAHREGPPAVQAHLADGTLRTWDTLALDHPTTRAILDRTGQVARVEVWLGL</sequence>
<accession>A0AA48GRM7</accession>
<proteinExistence type="predicted"/>
<reference evidence="1" key="1">
    <citation type="journal article" date="2023" name="Int. J. Syst. Evol. Microbiol.">
        <title>Mesoterricola silvestris gen. nov., sp. nov., Mesoterricola sediminis sp. nov., Geothrix oryzae sp. nov., Geothrix edaphica sp. nov., Geothrix rubra sp. nov., and Geothrix limicola sp. nov., six novel members of Acidobacteriota isolated from soils.</title>
        <authorList>
            <person name="Itoh H."/>
            <person name="Sugisawa Y."/>
            <person name="Mise K."/>
            <person name="Xu Z."/>
            <person name="Kuniyasu M."/>
            <person name="Ushijima N."/>
            <person name="Kawano K."/>
            <person name="Kobayashi E."/>
            <person name="Shiratori Y."/>
            <person name="Masuda Y."/>
            <person name="Senoo K."/>
        </authorList>
    </citation>
    <scope>NUCLEOTIDE SEQUENCE</scope>
    <source>
        <strain evidence="1">W786</strain>
    </source>
</reference>
<evidence type="ECO:0008006" key="3">
    <source>
        <dbReference type="Google" id="ProtNLM"/>
    </source>
</evidence>
<evidence type="ECO:0000313" key="1">
    <source>
        <dbReference type="EMBL" id="BDU77996.1"/>
    </source>
</evidence>
<name>A0AA48GRM7_9BACT</name>
<dbReference type="RefSeq" id="WP_316410515.1">
    <property type="nucleotide sequence ID" value="NZ_AP027081.1"/>
</dbReference>